<gene>
    <name evidence="4" type="ORF">ACFPIJ_03495</name>
</gene>
<dbReference type="PANTHER" id="PTHR30483">
    <property type="entry name" value="LEUCINE-SPECIFIC-BINDING PROTEIN"/>
    <property type="match status" value="1"/>
</dbReference>
<organism evidence="4 5">
    <name type="scientific">Dactylosporangium cerinum</name>
    <dbReference type="NCBI Taxonomy" id="1434730"/>
    <lineage>
        <taxon>Bacteria</taxon>
        <taxon>Bacillati</taxon>
        <taxon>Actinomycetota</taxon>
        <taxon>Actinomycetes</taxon>
        <taxon>Micromonosporales</taxon>
        <taxon>Micromonosporaceae</taxon>
        <taxon>Dactylosporangium</taxon>
    </lineage>
</organism>
<keyword evidence="5" id="KW-1185">Reference proteome</keyword>
<comment type="caution">
    <text evidence="4">The sequence shown here is derived from an EMBL/GenBank/DDBJ whole genome shotgun (WGS) entry which is preliminary data.</text>
</comment>
<name>A0ABV9VMU9_9ACTN</name>
<dbReference type="EMBL" id="JBHSIU010000005">
    <property type="protein sequence ID" value="MFC4996890.1"/>
    <property type="molecule type" value="Genomic_DNA"/>
</dbReference>
<dbReference type="InterPro" id="IPR028082">
    <property type="entry name" value="Peripla_BP_I"/>
</dbReference>
<evidence type="ECO:0000313" key="5">
    <source>
        <dbReference type="Proteomes" id="UP001595912"/>
    </source>
</evidence>
<dbReference type="Proteomes" id="UP001595912">
    <property type="component" value="Unassembled WGS sequence"/>
</dbReference>
<reference evidence="5" key="1">
    <citation type="journal article" date="2019" name="Int. J. Syst. Evol. Microbiol.">
        <title>The Global Catalogue of Microorganisms (GCM) 10K type strain sequencing project: providing services to taxonomists for standard genome sequencing and annotation.</title>
        <authorList>
            <consortium name="The Broad Institute Genomics Platform"/>
            <consortium name="The Broad Institute Genome Sequencing Center for Infectious Disease"/>
            <person name="Wu L."/>
            <person name="Ma J."/>
        </authorList>
    </citation>
    <scope>NUCLEOTIDE SEQUENCE [LARGE SCALE GENOMIC DNA]</scope>
    <source>
        <strain evidence="5">CGMCC 4.7152</strain>
    </source>
</reference>
<sequence>MLAVVAASAAGCTSVNEKQETDVVVAASLELSGSAADLGTAYKRALELRVGQINSGGLLGRRRIALRVHDNRSDPAIALTQITEFTGDSDVTAIITGACAECVTGAAKVINDAHRPTIALSPVAEVSAPLADRRYIFRLAPNVDDDASVLAGELARAGRRKVAFVSSDDAYGRGGAEALAREVAKIGAKVVAHGQYPSAGGDLGRAARTVTAGSPDAIVVWGYPPQAATAIGALRDAGYRGQVYLDAGAAGELFLSGPSAATDGTALVFTQTLAIDDVIATTPAKAARRQWFQDYTSRYGTYHGHASFAADALQLVVNAVVKSGSTDGATLRAVLETSQIDGLSGQVRLTPSNHSGFMPQSLTMLEARGGRWRLLG</sequence>
<evidence type="ECO:0000259" key="3">
    <source>
        <dbReference type="Pfam" id="PF13458"/>
    </source>
</evidence>
<dbReference type="Gene3D" id="3.40.50.2300">
    <property type="match status" value="2"/>
</dbReference>
<feature type="domain" description="Leucine-binding protein" evidence="3">
    <location>
        <begin position="25"/>
        <end position="367"/>
    </location>
</feature>
<dbReference type="InterPro" id="IPR051010">
    <property type="entry name" value="BCAA_transport"/>
</dbReference>
<dbReference type="PANTHER" id="PTHR30483:SF38">
    <property type="entry name" value="BLR7848 PROTEIN"/>
    <property type="match status" value="1"/>
</dbReference>
<proteinExistence type="inferred from homology"/>
<comment type="similarity">
    <text evidence="1">Belongs to the leucine-binding protein family.</text>
</comment>
<dbReference type="RefSeq" id="WP_380113299.1">
    <property type="nucleotide sequence ID" value="NZ_JBHSIU010000005.1"/>
</dbReference>
<dbReference type="Pfam" id="PF13458">
    <property type="entry name" value="Peripla_BP_6"/>
    <property type="match status" value="1"/>
</dbReference>
<dbReference type="SUPFAM" id="SSF53822">
    <property type="entry name" value="Periplasmic binding protein-like I"/>
    <property type="match status" value="1"/>
</dbReference>
<accession>A0ABV9VMU9</accession>
<evidence type="ECO:0000313" key="4">
    <source>
        <dbReference type="EMBL" id="MFC4996890.1"/>
    </source>
</evidence>
<evidence type="ECO:0000256" key="1">
    <source>
        <dbReference type="ARBA" id="ARBA00010062"/>
    </source>
</evidence>
<keyword evidence="2" id="KW-0732">Signal</keyword>
<dbReference type="InterPro" id="IPR028081">
    <property type="entry name" value="Leu-bd"/>
</dbReference>
<protein>
    <submittedName>
        <fullName evidence="4">ABC transporter substrate-binding protein</fullName>
    </submittedName>
</protein>
<evidence type="ECO:0000256" key="2">
    <source>
        <dbReference type="ARBA" id="ARBA00022729"/>
    </source>
</evidence>